<reference evidence="1 2" key="1">
    <citation type="journal article" date="2024" name="G3 (Bethesda)">
        <title>Genome assembly of Hibiscus sabdariffa L. provides insights into metabolisms of medicinal natural products.</title>
        <authorList>
            <person name="Kim T."/>
        </authorList>
    </citation>
    <scope>NUCLEOTIDE SEQUENCE [LARGE SCALE GENOMIC DNA]</scope>
    <source>
        <strain evidence="1">TK-2024</strain>
        <tissue evidence="1">Old leaves</tissue>
    </source>
</reference>
<organism evidence="1 2">
    <name type="scientific">Hibiscus sabdariffa</name>
    <name type="common">roselle</name>
    <dbReference type="NCBI Taxonomy" id="183260"/>
    <lineage>
        <taxon>Eukaryota</taxon>
        <taxon>Viridiplantae</taxon>
        <taxon>Streptophyta</taxon>
        <taxon>Embryophyta</taxon>
        <taxon>Tracheophyta</taxon>
        <taxon>Spermatophyta</taxon>
        <taxon>Magnoliopsida</taxon>
        <taxon>eudicotyledons</taxon>
        <taxon>Gunneridae</taxon>
        <taxon>Pentapetalae</taxon>
        <taxon>rosids</taxon>
        <taxon>malvids</taxon>
        <taxon>Malvales</taxon>
        <taxon>Malvaceae</taxon>
        <taxon>Malvoideae</taxon>
        <taxon>Hibiscus</taxon>
    </lineage>
</organism>
<proteinExistence type="predicted"/>
<evidence type="ECO:0000313" key="2">
    <source>
        <dbReference type="Proteomes" id="UP001472677"/>
    </source>
</evidence>
<comment type="caution">
    <text evidence="1">The sequence shown here is derived from an EMBL/GenBank/DDBJ whole genome shotgun (WGS) entry which is preliminary data.</text>
</comment>
<sequence>MSSNPTNNFGDIKPDKSLEDGLKLLFNENSVLELSNYLKIFGEISIYVDQVGIENDKSIDVSLSKVFSKSFYVTIDDDGKAVTMDDVEDDLDMHDINLSSDEGNDELVDARAKVTKYVKDLDRLNIEDVGGSGPSQTMGTKNHFLAIQDTSYD</sequence>
<keyword evidence="2" id="KW-1185">Reference proteome</keyword>
<name>A0ABR2G1D2_9ROSI</name>
<dbReference type="Proteomes" id="UP001472677">
    <property type="component" value="Unassembled WGS sequence"/>
</dbReference>
<gene>
    <name evidence="1" type="ORF">V6N12_024422</name>
</gene>
<accession>A0ABR2G1D2</accession>
<dbReference type="EMBL" id="JBBPBM010000004">
    <property type="protein sequence ID" value="KAK8590038.1"/>
    <property type="molecule type" value="Genomic_DNA"/>
</dbReference>
<protein>
    <submittedName>
        <fullName evidence="1">Uncharacterized protein</fullName>
    </submittedName>
</protein>
<evidence type="ECO:0000313" key="1">
    <source>
        <dbReference type="EMBL" id="KAK8590038.1"/>
    </source>
</evidence>